<dbReference type="Proteomes" id="UP000008142">
    <property type="component" value="Unassembled WGS sequence"/>
</dbReference>
<dbReference type="EMBL" id="DS990646">
    <property type="protein sequence ID" value="EGC42586.1"/>
    <property type="molecule type" value="Genomic_DNA"/>
</dbReference>
<dbReference type="STRING" id="544711.F0UW76"/>
<sequence>MPAFHVPKSEVGIKHLTLTNTRIYGPSDEVSLHGNPWTPSAWFEDEKTASRRLVFGLLKALSDLLHLIDALNPVCQAMNKVQRTQFLESSFEIKFHGYPWKAGGTETAQTMLDREEQTGFTLYASIDQDTKQSEQKTHSDTWFAIDKLTGHPAHRYTTFKWQTLSYTVGNIPCFSNCPPSLVSTFDNPHSSEVFKVDRLLV</sequence>
<evidence type="ECO:0000313" key="1">
    <source>
        <dbReference type="EMBL" id="EGC42586.1"/>
    </source>
</evidence>
<gene>
    <name evidence="1" type="ORF">HCEG_09368</name>
</gene>
<dbReference type="AlphaFoldDB" id="F0UW76"/>
<protein>
    <submittedName>
        <fullName evidence="1">Predicted protein</fullName>
    </submittedName>
</protein>
<proteinExistence type="predicted"/>
<name>F0UW76_AJEC8</name>
<accession>F0UW76</accession>
<evidence type="ECO:0000313" key="2">
    <source>
        <dbReference type="Proteomes" id="UP000008142"/>
    </source>
</evidence>
<reference evidence="2" key="1">
    <citation type="submission" date="2008-07" db="EMBL/GenBank/DDBJ databases">
        <title>Annotation of Ajellomyces capsulatus strain H88.</title>
        <authorList>
            <person name="Champion M."/>
            <person name="Cuomo C."/>
            <person name="Ma L.-J."/>
            <person name="Henn M.R."/>
            <person name="Sil A."/>
            <person name="Goldman B."/>
            <person name="Young S.K."/>
            <person name="Kodira C.D."/>
            <person name="Zeng Q."/>
            <person name="Koehrsen M."/>
            <person name="Alvarado L."/>
            <person name="Berlin A."/>
            <person name="Borenstein D."/>
            <person name="Chen Z."/>
            <person name="Engels R."/>
            <person name="Freedman E."/>
            <person name="Gellesch M."/>
            <person name="Goldberg J."/>
            <person name="Griggs A."/>
            <person name="Gujja S."/>
            <person name="Heiman D."/>
            <person name="Hepburn T."/>
            <person name="Howarth C."/>
            <person name="Jen D."/>
            <person name="Larson L."/>
            <person name="Lewis B."/>
            <person name="Mehta T."/>
            <person name="Park D."/>
            <person name="Pearson M."/>
            <person name="Roberts A."/>
            <person name="Saif S."/>
            <person name="Shea T."/>
            <person name="Shenoy N."/>
            <person name="Sisk P."/>
            <person name="Stolte C."/>
            <person name="Sykes S."/>
            <person name="Walk T."/>
            <person name="White J."/>
            <person name="Yandava C."/>
            <person name="Klein B."/>
            <person name="McEwen J.G."/>
            <person name="Puccia R."/>
            <person name="Goldman G.H."/>
            <person name="Felipe M.S."/>
            <person name="Nino-Vega G."/>
            <person name="San-Blas G."/>
            <person name="Taylor J."/>
            <person name="Mendoza L."/>
            <person name="Galagan J."/>
            <person name="Nusbaum C."/>
            <person name="Birren B."/>
        </authorList>
    </citation>
    <scope>NUCLEOTIDE SEQUENCE [LARGE SCALE GENOMIC DNA]</scope>
    <source>
        <strain evidence="2">H88</strain>
    </source>
</reference>
<organism evidence="2">
    <name type="scientific">Ajellomyces capsulatus (strain H88)</name>
    <name type="common">Darling's disease fungus</name>
    <name type="synonym">Histoplasma capsulatum</name>
    <dbReference type="NCBI Taxonomy" id="544711"/>
    <lineage>
        <taxon>Eukaryota</taxon>
        <taxon>Fungi</taxon>
        <taxon>Dikarya</taxon>
        <taxon>Ascomycota</taxon>
        <taxon>Pezizomycotina</taxon>
        <taxon>Eurotiomycetes</taxon>
        <taxon>Eurotiomycetidae</taxon>
        <taxon>Onygenales</taxon>
        <taxon>Ajellomycetaceae</taxon>
        <taxon>Histoplasma</taxon>
    </lineage>
</organism>
<dbReference type="HOGENOM" id="CLU_1360066_0_0_1"/>
<dbReference type="OrthoDB" id="58379at2759"/>